<dbReference type="EMBL" id="JAAROP010000008">
    <property type="protein sequence ID" value="MBC1322996.1"/>
    <property type="molecule type" value="Genomic_DNA"/>
</dbReference>
<comment type="caution">
    <text evidence="1">The sequence shown here is derived from an EMBL/GenBank/DDBJ whole genome shotgun (WGS) entry which is preliminary data.</text>
</comment>
<evidence type="ECO:0000313" key="1">
    <source>
        <dbReference type="EMBL" id="MBC1322996.1"/>
    </source>
</evidence>
<evidence type="ECO:0008006" key="3">
    <source>
        <dbReference type="Google" id="ProtNLM"/>
    </source>
</evidence>
<protein>
    <recommendedName>
        <fullName evidence="3">SMI1/KNR4 family protein</fullName>
    </recommendedName>
</protein>
<evidence type="ECO:0000313" key="2">
    <source>
        <dbReference type="Proteomes" id="UP000522007"/>
    </source>
</evidence>
<organism evidence="1 2">
    <name type="scientific">Listeria welshimeri</name>
    <dbReference type="NCBI Taxonomy" id="1643"/>
    <lineage>
        <taxon>Bacteria</taxon>
        <taxon>Bacillati</taxon>
        <taxon>Bacillota</taxon>
        <taxon>Bacilli</taxon>
        <taxon>Bacillales</taxon>
        <taxon>Listeriaceae</taxon>
        <taxon>Listeria</taxon>
    </lineage>
</organism>
<reference evidence="1 2" key="1">
    <citation type="submission" date="2020-03" db="EMBL/GenBank/DDBJ databases">
        <title>Soil Listeria distribution.</title>
        <authorList>
            <person name="Liao J."/>
            <person name="Wiedmann M."/>
        </authorList>
    </citation>
    <scope>NUCLEOTIDE SEQUENCE [LARGE SCALE GENOMIC DNA]</scope>
    <source>
        <strain evidence="1 2">FSL L7-1829</strain>
    </source>
</reference>
<accession>A0A7X0W5J6</accession>
<gene>
    <name evidence="1" type="ORF">HB853_08575</name>
</gene>
<sequence length="192" mass="21706">MYKKVIKAYKKNFKDVGLPKLLKEMLYIDEFVEESGIADGFMLSNENSDEVHSSLLGISMERTEILHKFIYLAQADGTGSNYSIFRVNPSTPIEENPIVFFGSEGEILFAAANFEDWLRVISTGVAPYAGDTPLVYMLDELDMGDNSTDEYREWLETKGIKPIIDDPTEAPKLISKADKYIPEIIEVLNMCK</sequence>
<name>A0A7X0W5J6_LISWE</name>
<dbReference type="AlphaFoldDB" id="A0A7X0W5J6"/>
<proteinExistence type="predicted"/>
<dbReference type="Proteomes" id="UP000522007">
    <property type="component" value="Unassembled WGS sequence"/>
</dbReference>